<dbReference type="AlphaFoldDB" id="A0A7K1XTD1"/>
<gene>
    <name evidence="2" type="ORF">GS398_03065</name>
</gene>
<comment type="caution">
    <text evidence="2">The sequence shown here is derived from an EMBL/GenBank/DDBJ whole genome shotgun (WGS) entry which is preliminary data.</text>
</comment>
<feature type="region of interest" description="Disordered" evidence="1">
    <location>
        <begin position="27"/>
        <end position="46"/>
    </location>
</feature>
<keyword evidence="3" id="KW-1185">Reference proteome</keyword>
<evidence type="ECO:0000256" key="1">
    <source>
        <dbReference type="SAM" id="MobiDB-lite"/>
    </source>
</evidence>
<dbReference type="RefSeq" id="WP_160905248.1">
    <property type="nucleotide sequence ID" value="NZ_WVHS01000001.1"/>
</dbReference>
<dbReference type="EMBL" id="WVHS01000001">
    <property type="protein sequence ID" value="MXV14265.1"/>
    <property type="molecule type" value="Genomic_DNA"/>
</dbReference>
<accession>A0A7K1XTD1</accession>
<evidence type="ECO:0000313" key="3">
    <source>
        <dbReference type="Proteomes" id="UP000451233"/>
    </source>
</evidence>
<dbReference type="Proteomes" id="UP000451233">
    <property type="component" value="Unassembled WGS sequence"/>
</dbReference>
<evidence type="ECO:0008006" key="4">
    <source>
        <dbReference type="Google" id="ProtNLM"/>
    </source>
</evidence>
<proteinExistence type="predicted"/>
<organism evidence="2 3">
    <name type="scientific">Hufsiella ginkgonis</name>
    <dbReference type="NCBI Taxonomy" id="2695274"/>
    <lineage>
        <taxon>Bacteria</taxon>
        <taxon>Pseudomonadati</taxon>
        <taxon>Bacteroidota</taxon>
        <taxon>Sphingobacteriia</taxon>
        <taxon>Sphingobacteriales</taxon>
        <taxon>Sphingobacteriaceae</taxon>
        <taxon>Hufsiella</taxon>
    </lineage>
</organism>
<protein>
    <recommendedName>
        <fullName evidence="4">Beta-glucosidase</fullName>
    </recommendedName>
</protein>
<name>A0A7K1XTD1_9SPHI</name>
<evidence type="ECO:0000313" key="2">
    <source>
        <dbReference type="EMBL" id="MXV14265.1"/>
    </source>
</evidence>
<reference evidence="2 3" key="1">
    <citation type="submission" date="2019-11" db="EMBL/GenBank/DDBJ databases">
        <title>Pedobacter sp. HMF7056 Genome sequencing and assembly.</title>
        <authorList>
            <person name="Kang H."/>
            <person name="Kim H."/>
            <person name="Joh K."/>
        </authorList>
    </citation>
    <scope>NUCLEOTIDE SEQUENCE [LARGE SCALE GENOMIC DNA]</scope>
    <source>
        <strain evidence="2 3">HMF7056</strain>
    </source>
</reference>
<sequence>MSSFISSLLSKMTVDEKIGQLNLLTGGEATTGSVHSRRGWQQYPPG</sequence>